<keyword evidence="1" id="KW-0472">Membrane</keyword>
<keyword evidence="1" id="KW-1133">Transmembrane helix</keyword>
<organism evidence="2 3">
    <name type="scientific">Staphylococcus aureus subsp. aureus DR10</name>
    <dbReference type="NCBI Taxonomy" id="1155079"/>
    <lineage>
        <taxon>Bacteria</taxon>
        <taxon>Bacillati</taxon>
        <taxon>Bacillota</taxon>
        <taxon>Bacilli</taxon>
        <taxon>Bacillales</taxon>
        <taxon>Staphylococcaceae</taxon>
        <taxon>Staphylococcus</taxon>
    </lineage>
</organism>
<dbReference type="AlphaFoldDB" id="A0ABC9Q2L9"/>
<evidence type="ECO:0000313" key="3">
    <source>
        <dbReference type="Proteomes" id="UP000003093"/>
    </source>
</evidence>
<name>A0ABC9Q2L9_STAA5</name>
<gene>
    <name evidence="2" type="ORF">ST398NM02_0910</name>
</gene>
<keyword evidence="1" id="KW-0812">Transmembrane</keyword>
<sequence>MSTKYIPCHLSLIYYHNFAVYFICRYTNFTTFKRSRYKMIDMYLYDDNEESQVQFVGFVGEHSRYDLMLVHTNRHYGKTLVLNMQTNKFGIIGTDDLKEEGYIAHILGVNAEEGDEITEYLNEVIH</sequence>
<evidence type="ECO:0000256" key="1">
    <source>
        <dbReference type="SAM" id="Phobius"/>
    </source>
</evidence>
<comment type="caution">
    <text evidence="2">The sequence shown here is derived from an EMBL/GenBank/DDBJ whole genome shotgun (WGS) entry which is preliminary data.</text>
</comment>
<dbReference type="EMBL" id="AIDT01000002">
    <property type="protein sequence ID" value="EIA15102.1"/>
    <property type="molecule type" value="Genomic_DNA"/>
</dbReference>
<dbReference type="Proteomes" id="UP000003093">
    <property type="component" value="Unassembled WGS sequence"/>
</dbReference>
<feature type="transmembrane region" description="Helical" evidence="1">
    <location>
        <begin position="12"/>
        <end position="32"/>
    </location>
</feature>
<accession>A0ABC9Q2L9</accession>
<protein>
    <submittedName>
        <fullName evidence="2">Cytosolic protein</fullName>
    </submittedName>
</protein>
<proteinExistence type="predicted"/>
<reference evidence="2 3" key="1">
    <citation type="journal article" date="2012" name="MBio">
        <title>Identification of a highly transmissible animal-independent Staphylococcus aureus ST398 clone with distinct genomic and cell adhesion properties.</title>
        <authorList>
            <person name="Uhlemann A.C."/>
            <person name="Porcella S.F."/>
            <person name="Trivedi S."/>
            <person name="Sullivan S.B."/>
            <person name="Hafer C."/>
            <person name="Kennedy A.D."/>
            <person name="Barbian K.D."/>
            <person name="McCarthy A.J."/>
            <person name="Street C."/>
            <person name="Hirschberg D.L."/>
            <person name="Lipkin W.I."/>
            <person name="Lindsay J.A."/>
            <person name="DeLeo F.R."/>
            <person name="Lowy F.D."/>
        </authorList>
    </citation>
    <scope>NUCLEOTIDE SEQUENCE [LARGE SCALE GENOMIC DNA]</scope>
    <source>
        <strain evidence="2 3">DR10</strain>
    </source>
</reference>
<dbReference type="Pfam" id="PF11256">
    <property type="entry name" value="SAV0927-like"/>
    <property type="match status" value="1"/>
</dbReference>
<evidence type="ECO:0000313" key="2">
    <source>
        <dbReference type="EMBL" id="EIA15102.1"/>
    </source>
</evidence>
<dbReference type="InterPro" id="IPR021415">
    <property type="entry name" value="SAV0927-like"/>
</dbReference>